<feature type="signal peptide" evidence="1">
    <location>
        <begin position="1"/>
        <end position="19"/>
    </location>
</feature>
<reference evidence="2" key="1">
    <citation type="submission" date="2021-05" db="EMBL/GenBank/DDBJ databases">
        <authorList>
            <person name="Alioto T."/>
            <person name="Alioto T."/>
            <person name="Gomez Garrido J."/>
        </authorList>
    </citation>
    <scope>NUCLEOTIDE SEQUENCE</scope>
</reference>
<evidence type="ECO:0000256" key="1">
    <source>
        <dbReference type="SAM" id="SignalP"/>
    </source>
</evidence>
<proteinExistence type="predicted"/>
<accession>A0A8D8RWA7</accession>
<dbReference type="EMBL" id="HBUF01187983">
    <property type="protein sequence ID" value="CAG6657334.1"/>
    <property type="molecule type" value="Transcribed_RNA"/>
</dbReference>
<organism evidence="2">
    <name type="scientific">Cacopsylla melanoneura</name>
    <dbReference type="NCBI Taxonomy" id="428564"/>
    <lineage>
        <taxon>Eukaryota</taxon>
        <taxon>Metazoa</taxon>
        <taxon>Ecdysozoa</taxon>
        <taxon>Arthropoda</taxon>
        <taxon>Hexapoda</taxon>
        <taxon>Insecta</taxon>
        <taxon>Pterygota</taxon>
        <taxon>Neoptera</taxon>
        <taxon>Paraneoptera</taxon>
        <taxon>Hemiptera</taxon>
        <taxon>Sternorrhyncha</taxon>
        <taxon>Psylloidea</taxon>
        <taxon>Psyllidae</taxon>
        <taxon>Psyllinae</taxon>
        <taxon>Cacopsylla</taxon>
    </lineage>
</organism>
<dbReference type="EMBL" id="HBUF01187982">
    <property type="protein sequence ID" value="CAG6657332.1"/>
    <property type="molecule type" value="Transcribed_RNA"/>
</dbReference>
<name>A0A8D8RWA7_9HEMI</name>
<protein>
    <submittedName>
        <fullName evidence="2">Uncharacterized protein</fullName>
    </submittedName>
</protein>
<sequence length="254" mass="30298">MISTVTLLLFGVFCPSILSINDVDTSSLKQIEQTLDEQLEKLGTLKTDLGMLAERHRLLRIVINKMHDDKRMTSFELNNICKYCLKDVDRYTILREFCAEVGISYRDSDVLAINYYWKKFPGYPEEILNYIVRLKSVYLKEQWMDMFTQYVKQKTHKDVFDFPGVNRKYSGFHPNNQSFYDKRYSLVDVKMRDHLSPYKMSLMSVVRGRIKPKRHQFRVKINRSRLIVDRMLPLRMTVRQYISDFSDILRLDSM</sequence>
<feature type="chain" id="PRO_5036428629" evidence="1">
    <location>
        <begin position="20"/>
        <end position="254"/>
    </location>
</feature>
<dbReference type="AlphaFoldDB" id="A0A8D8RWA7"/>
<dbReference type="EMBL" id="HBUF01187981">
    <property type="protein sequence ID" value="CAG6657330.1"/>
    <property type="molecule type" value="Transcribed_RNA"/>
</dbReference>
<keyword evidence="1" id="KW-0732">Signal</keyword>
<evidence type="ECO:0000313" key="2">
    <source>
        <dbReference type="EMBL" id="CAG6657330.1"/>
    </source>
</evidence>